<dbReference type="InterPro" id="IPR013783">
    <property type="entry name" value="Ig-like_fold"/>
</dbReference>
<dbReference type="SUPFAM" id="SSF48726">
    <property type="entry name" value="Immunoglobulin"/>
    <property type="match status" value="2"/>
</dbReference>
<dbReference type="InterPro" id="IPR003599">
    <property type="entry name" value="Ig_sub"/>
</dbReference>
<gene>
    <name evidence="3" type="ORF">JRQ81_004680</name>
</gene>
<dbReference type="SMART" id="SM00409">
    <property type="entry name" value="IG"/>
    <property type="match status" value="2"/>
</dbReference>
<keyword evidence="1" id="KW-0732">Signal</keyword>
<dbReference type="SMART" id="SM00406">
    <property type="entry name" value="IGv"/>
    <property type="match status" value="2"/>
</dbReference>
<proteinExistence type="predicted"/>
<feature type="domain" description="Ig-like" evidence="2">
    <location>
        <begin position="20"/>
        <end position="124"/>
    </location>
</feature>
<organism evidence="3 4">
    <name type="scientific">Phrynocephalus forsythii</name>
    <dbReference type="NCBI Taxonomy" id="171643"/>
    <lineage>
        <taxon>Eukaryota</taxon>
        <taxon>Metazoa</taxon>
        <taxon>Chordata</taxon>
        <taxon>Craniata</taxon>
        <taxon>Vertebrata</taxon>
        <taxon>Euteleostomi</taxon>
        <taxon>Lepidosauria</taxon>
        <taxon>Squamata</taxon>
        <taxon>Bifurcata</taxon>
        <taxon>Unidentata</taxon>
        <taxon>Episquamata</taxon>
        <taxon>Toxicofera</taxon>
        <taxon>Iguania</taxon>
        <taxon>Acrodonta</taxon>
        <taxon>Agamidae</taxon>
        <taxon>Agaminae</taxon>
        <taxon>Phrynocephalus</taxon>
    </lineage>
</organism>
<evidence type="ECO:0000313" key="4">
    <source>
        <dbReference type="Proteomes" id="UP001142489"/>
    </source>
</evidence>
<dbReference type="PANTHER" id="PTHR23267">
    <property type="entry name" value="IMMUNOGLOBULIN LIGHT CHAIN"/>
    <property type="match status" value="1"/>
</dbReference>
<evidence type="ECO:0000259" key="2">
    <source>
        <dbReference type="PROSITE" id="PS50835"/>
    </source>
</evidence>
<keyword evidence="4" id="KW-1185">Reference proteome</keyword>
<dbReference type="InterPro" id="IPR013106">
    <property type="entry name" value="Ig_V-set"/>
</dbReference>
<protein>
    <recommendedName>
        <fullName evidence="2">Ig-like domain-containing protein</fullName>
    </recommendedName>
</protein>
<name>A0A9Q0XG49_9SAUR</name>
<dbReference type="PROSITE" id="PS50835">
    <property type="entry name" value="IG_LIKE"/>
    <property type="match status" value="1"/>
</dbReference>
<dbReference type="InterPro" id="IPR050150">
    <property type="entry name" value="IgV_Light_Chain"/>
</dbReference>
<dbReference type="Gene3D" id="2.60.40.10">
    <property type="entry name" value="Immunoglobulins"/>
    <property type="match status" value="2"/>
</dbReference>
<sequence length="243" mass="27127">MESLVYLFLSLLFWIQGTRGQIVLTQSPKSLFLSVGDPATIKCQSDTDIDDDMNWYQQKPDQPPRLLFSEGNTRREGVPARFSSSGYGEDFTLAISSVEAEDAGYYHCQQSDRTPLHSDTKQYINPCDINGSDGQTIITQTPQSFQANPGDRMVIQCKASSSVGSYMALYQFIEGQNPKLLIYGSSTRFGGTPDRFSGSGSGTDFSFTINNIRPEDEAEYYCGQYNSLPLTVIHFSTKTKWMD</sequence>
<dbReference type="InterPro" id="IPR007110">
    <property type="entry name" value="Ig-like_dom"/>
</dbReference>
<dbReference type="AlphaFoldDB" id="A0A9Q0XG49"/>
<dbReference type="Proteomes" id="UP001142489">
    <property type="component" value="Unassembled WGS sequence"/>
</dbReference>
<accession>A0A9Q0XG49</accession>
<comment type="caution">
    <text evidence="3">The sequence shown here is derived from an EMBL/GenBank/DDBJ whole genome shotgun (WGS) entry which is preliminary data.</text>
</comment>
<reference evidence="3" key="1">
    <citation type="journal article" date="2023" name="DNA Res.">
        <title>Chromosome-level genome assembly of Phrynocephalus forsythii using third-generation DNA sequencing and Hi-C analysis.</title>
        <authorList>
            <person name="Qi Y."/>
            <person name="Zhao W."/>
            <person name="Zhao Y."/>
            <person name="Niu C."/>
            <person name="Cao S."/>
            <person name="Zhang Y."/>
        </authorList>
    </citation>
    <scope>NUCLEOTIDE SEQUENCE</scope>
    <source>
        <tissue evidence="3">Muscle</tissue>
    </source>
</reference>
<dbReference type="FunFam" id="2.60.40.10:FF:001230">
    <property type="entry name" value="Immunoglobulin kappa variable 8-16"/>
    <property type="match status" value="2"/>
</dbReference>
<dbReference type="Pfam" id="PF07686">
    <property type="entry name" value="V-set"/>
    <property type="match status" value="2"/>
</dbReference>
<dbReference type="InterPro" id="IPR036179">
    <property type="entry name" value="Ig-like_dom_sf"/>
</dbReference>
<evidence type="ECO:0000256" key="1">
    <source>
        <dbReference type="SAM" id="SignalP"/>
    </source>
</evidence>
<evidence type="ECO:0000313" key="3">
    <source>
        <dbReference type="EMBL" id="KAJ7313374.1"/>
    </source>
</evidence>
<dbReference type="OrthoDB" id="9902371at2759"/>
<dbReference type="EMBL" id="JAPFRF010000012">
    <property type="protein sequence ID" value="KAJ7313374.1"/>
    <property type="molecule type" value="Genomic_DNA"/>
</dbReference>
<feature type="signal peptide" evidence="1">
    <location>
        <begin position="1"/>
        <end position="20"/>
    </location>
</feature>
<feature type="chain" id="PRO_5040493833" description="Ig-like domain-containing protein" evidence="1">
    <location>
        <begin position="21"/>
        <end position="243"/>
    </location>
</feature>